<reference evidence="1 2" key="1">
    <citation type="submission" date="2018-12" db="EMBL/GenBank/DDBJ databases">
        <title>Complete genome sequencing of Tabrizicola sp. K13M18.</title>
        <authorList>
            <person name="Bae J.-W."/>
        </authorList>
    </citation>
    <scope>NUCLEOTIDE SEQUENCE [LARGE SCALE GENOMIC DNA]</scope>
    <source>
        <strain evidence="1 2">K13M18</strain>
    </source>
</reference>
<gene>
    <name evidence="1" type="ORF">EI545_05270</name>
</gene>
<dbReference type="EMBL" id="CP034328">
    <property type="protein sequence ID" value="AZL58300.1"/>
    <property type="molecule type" value="Genomic_DNA"/>
</dbReference>
<evidence type="ECO:0000313" key="1">
    <source>
        <dbReference type="EMBL" id="AZL58300.1"/>
    </source>
</evidence>
<organism evidence="1 2">
    <name type="scientific">Tabrizicola piscis</name>
    <dbReference type="NCBI Taxonomy" id="2494374"/>
    <lineage>
        <taxon>Bacteria</taxon>
        <taxon>Pseudomonadati</taxon>
        <taxon>Pseudomonadota</taxon>
        <taxon>Alphaproteobacteria</taxon>
        <taxon>Rhodobacterales</taxon>
        <taxon>Paracoccaceae</taxon>
        <taxon>Tabrizicola</taxon>
    </lineage>
</organism>
<evidence type="ECO:0000313" key="2">
    <source>
        <dbReference type="Proteomes" id="UP000282002"/>
    </source>
</evidence>
<dbReference type="Proteomes" id="UP000282002">
    <property type="component" value="Chromosome"/>
</dbReference>
<dbReference type="AlphaFoldDB" id="A0A3S8U410"/>
<sequence>MMDGRFDQYFLELFATAVDEKTTKGDLPSRWAFLRDVGLFPSWGPVTLPENVTRDPASTKPE</sequence>
<dbReference type="KEGG" id="taw:EI545_05270"/>
<protein>
    <submittedName>
        <fullName evidence="1">Uncharacterized protein</fullName>
    </submittedName>
</protein>
<dbReference type="RefSeq" id="WP_125324501.1">
    <property type="nucleotide sequence ID" value="NZ_CP034328.1"/>
</dbReference>
<keyword evidence="2" id="KW-1185">Reference proteome</keyword>
<proteinExistence type="predicted"/>
<name>A0A3S8U410_9RHOB</name>
<accession>A0A3S8U410</accession>